<dbReference type="InterPro" id="IPR012312">
    <property type="entry name" value="Hemerythrin-like"/>
</dbReference>
<organism evidence="2 3">
    <name type="scientific">Parafrankia colletiae</name>
    <dbReference type="NCBI Taxonomy" id="573497"/>
    <lineage>
        <taxon>Bacteria</taxon>
        <taxon>Bacillati</taxon>
        <taxon>Actinomycetota</taxon>
        <taxon>Actinomycetes</taxon>
        <taxon>Frankiales</taxon>
        <taxon>Frankiaceae</taxon>
        <taxon>Parafrankia</taxon>
    </lineage>
</organism>
<comment type="caution">
    <text evidence="2">The sequence shown here is derived from an EMBL/GenBank/DDBJ whole genome shotgun (WGS) entry which is preliminary data.</text>
</comment>
<reference evidence="3" key="1">
    <citation type="submission" date="2016-07" db="EMBL/GenBank/DDBJ databases">
        <title>Sequence Frankia sp. strain CcI1.17.</title>
        <authorList>
            <person name="Ghodhbane-Gtari F."/>
            <person name="Swanson E."/>
            <person name="Gueddou A."/>
            <person name="Morris K."/>
            <person name="Hezbri K."/>
            <person name="Ktari A."/>
            <person name="Nouioui I."/>
            <person name="Abebe-Akele F."/>
            <person name="Simpson S."/>
            <person name="Thomas K."/>
            <person name="Gtari M."/>
            <person name="Tisa L.S."/>
            <person name="Hurst S."/>
        </authorList>
    </citation>
    <scope>NUCLEOTIDE SEQUENCE [LARGE SCALE GENOMIC DNA]</scope>
    <source>
        <strain evidence="3">Cc1.17</strain>
    </source>
</reference>
<dbReference type="Pfam" id="PF01814">
    <property type="entry name" value="Hemerythrin"/>
    <property type="match status" value="1"/>
</dbReference>
<name>A0A1S1Q2W5_9ACTN</name>
<sequence>MTVSASEKIDFTMMYVTHDAFRRDLARFIAAAEADRCETPGVRAGWENFRTQLLLHHTVEDNALWPQLREAVADRPTDLALVEEMEAEHAELDPLLAAVDAALTDKASAARPGDLAERVAAVLGHHLQHEEKAALPLIQSALTPAHWKAFSGQMRRRQGVKGTATYVPWILDGASPERRRDFLAVMPPPVRILHRVSWERRYRQREFWIS</sequence>
<proteinExistence type="predicted"/>
<evidence type="ECO:0000259" key="1">
    <source>
        <dbReference type="Pfam" id="PF01814"/>
    </source>
</evidence>
<dbReference type="CDD" id="cd12108">
    <property type="entry name" value="Hr-like"/>
    <property type="match status" value="1"/>
</dbReference>
<dbReference type="Proteomes" id="UP000179627">
    <property type="component" value="Unassembled WGS sequence"/>
</dbReference>
<dbReference type="Gene3D" id="1.20.120.520">
    <property type="entry name" value="nmb1532 protein domain like"/>
    <property type="match status" value="1"/>
</dbReference>
<feature type="domain" description="Hemerythrin-like" evidence="1">
    <location>
        <begin position="13"/>
        <end position="138"/>
    </location>
</feature>
<dbReference type="EMBL" id="MBLM01000184">
    <property type="protein sequence ID" value="OHV27841.1"/>
    <property type="molecule type" value="Genomic_DNA"/>
</dbReference>
<gene>
    <name evidence="2" type="ORF">CC117_30925</name>
</gene>
<evidence type="ECO:0000313" key="3">
    <source>
        <dbReference type="Proteomes" id="UP000179627"/>
    </source>
</evidence>
<evidence type="ECO:0000313" key="2">
    <source>
        <dbReference type="EMBL" id="OHV27841.1"/>
    </source>
</evidence>
<dbReference type="OrthoDB" id="5197650at2"/>
<dbReference type="AlphaFoldDB" id="A0A1S1Q2W5"/>
<keyword evidence="3" id="KW-1185">Reference proteome</keyword>
<dbReference type="RefSeq" id="WP_071092200.1">
    <property type="nucleotide sequence ID" value="NZ_MBLM01000184.1"/>
</dbReference>
<accession>A0A1S1Q2W5</accession>
<protein>
    <submittedName>
        <fullName evidence="2">Hemerythrin HHE cation-binding protein</fullName>
    </submittedName>
</protein>